<dbReference type="Pfam" id="PF17963">
    <property type="entry name" value="Big_9"/>
    <property type="match status" value="4"/>
</dbReference>
<dbReference type="InterPro" id="IPR003961">
    <property type="entry name" value="FN3_dom"/>
</dbReference>
<dbReference type="InterPro" id="IPR036116">
    <property type="entry name" value="FN3_sf"/>
</dbReference>
<dbReference type="SUPFAM" id="SSF82171">
    <property type="entry name" value="DPP6 N-terminal domain-like"/>
    <property type="match status" value="1"/>
</dbReference>
<organism evidence="6 7">
    <name type="scientific">Lysinimonas soli</name>
    <dbReference type="NCBI Taxonomy" id="1074233"/>
    <lineage>
        <taxon>Bacteria</taxon>
        <taxon>Bacillati</taxon>
        <taxon>Actinomycetota</taxon>
        <taxon>Actinomycetes</taxon>
        <taxon>Micrococcales</taxon>
        <taxon>Microbacteriaceae</taxon>
        <taxon>Lysinimonas</taxon>
    </lineage>
</organism>
<protein>
    <submittedName>
        <fullName evidence="6">Ig-like domain-containing protein</fullName>
    </submittedName>
</protein>
<dbReference type="EMBL" id="JBHSMG010000001">
    <property type="protein sequence ID" value="MFC5501208.1"/>
    <property type="molecule type" value="Genomic_DNA"/>
</dbReference>
<evidence type="ECO:0000256" key="3">
    <source>
        <dbReference type="SAM" id="MobiDB-lite"/>
    </source>
</evidence>
<dbReference type="Proteomes" id="UP001596039">
    <property type="component" value="Unassembled WGS sequence"/>
</dbReference>
<dbReference type="CDD" id="cd00063">
    <property type="entry name" value="FN3"/>
    <property type="match status" value="1"/>
</dbReference>
<comment type="caution">
    <text evidence="6">The sequence shown here is derived from an EMBL/GenBank/DDBJ whole genome shotgun (WGS) entry which is preliminary data.</text>
</comment>
<keyword evidence="1" id="KW-0378">Hydrolase</keyword>
<evidence type="ECO:0000256" key="1">
    <source>
        <dbReference type="ARBA" id="ARBA00023295"/>
    </source>
</evidence>
<keyword evidence="2" id="KW-0624">Polysaccharide degradation</keyword>
<evidence type="ECO:0000313" key="7">
    <source>
        <dbReference type="Proteomes" id="UP001596039"/>
    </source>
</evidence>
<keyword evidence="2" id="KW-0119">Carbohydrate metabolism</keyword>
<feature type="transmembrane region" description="Helical" evidence="4">
    <location>
        <begin position="12"/>
        <end position="32"/>
    </location>
</feature>
<accession>A0ABW0NNL1</accession>
<evidence type="ECO:0000256" key="4">
    <source>
        <dbReference type="SAM" id="Phobius"/>
    </source>
</evidence>
<keyword evidence="7" id="KW-1185">Reference proteome</keyword>
<dbReference type="SMART" id="SM00060">
    <property type="entry name" value="FN3"/>
    <property type="match status" value="3"/>
</dbReference>
<feature type="domain" description="Fibronectin type-III" evidence="5">
    <location>
        <begin position="1673"/>
        <end position="1787"/>
    </location>
</feature>
<dbReference type="NCBIfam" id="NF012211">
    <property type="entry name" value="tand_rpt_95"/>
    <property type="match status" value="2"/>
</dbReference>
<dbReference type="InterPro" id="IPR013783">
    <property type="entry name" value="Ig-like_fold"/>
</dbReference>
<dbReference type="PROSITE" id="PS50853">
    <property type="entry name" value="FN3"/>
    <property type="match status" value="2"/>
</dbReference>
<reference evidence="7" key="1">
    <citation type="journal article" date="2019" name="Int. J. Syst. Evol. Microbiol.">
        <title>The Global Catalogue of Microorganisms (GCM) 10K type strain sequencing project: providing services to taxonomists for standard genome sequencing and annotation.</title>
        <authorList>
            <consortium name="The Broad Institute Genomics Platform"/>
            <consortium name="The Broad Institute Genome Sequencing Center for Infectious Disease"/>
            <person name="Wu L."/>
            <person name="Ma J."/>
        </authorList>
    </citation>
    <scope>NUCLEOTIDE SEQUENCE [LARGE SCALE GENOMIC DNA]</scope>
    <source>
        <strain evidence="7">CGMCC 4.6997</strain>
    </source>
</reference>
<dbReference type="SUPFAM" id="SSF49265">
    <property type="entry name" value="Fibronectin type III"/>
    <property type="match status" value="2"/>
</dbReference>
<keyword evidence="1" id="KW-0326">Glycosidase</keyword>
<feature type="domain" description="Fibronectin type-III" evidence="5">
    <location>
        <begin position="1474"/>
        <end position="1571"/>
    </location>
</feature>
<dbReference type="RefSeq" id="WP_386738808.1">
    <property type="nucleotide sequence ID" value="NZ_JBHSMG010000001.1"/>
</dbReference>
<proteinExistence type="predicted"/>
<sequence>MIGQWMAAHRSLVATATSGTVIAAVVATLAVVSTGFTAQKVDLGDGSVWVGNNSSQVIGRANPQVLELNTVVRSTGAELSVVQSTAEVLLVDHTDATVSIVNPATSTTGESIALPPQQPEVFLAGDRAVIYAAGTGELWLVPLAQLQSFDATTPSTLSLGEGTVVRVSPEGTLVAYSPGLGEVYRLDASSSDQVEQRWKVDLGAASDQVQITAVGSQWAVLDVTTRKLATDGHISDLSGVIASGASPVLQQAGPASSRVLLSTRSGLYGIPFDGGQAERLVDGRSGSAAAPVVLGSCQYAAWTSGTAWRHCAGEASTGTVLRLDSMPGGAQLTFAANGRQLVLNDARSGATWAVQQRGELIDNWDQLIPKDDSQQAQQNNQDVPPTVDPQQKPPVAVDDQLGARPGKATMLPVLLNDYDPNGDVLVITQVDTIDETIGHIDIVARNQELQITLGPTASGVISFGYTISDGRGGTASATVHLTVRTPDENSAPQQVRVTKTTVAGGGRVSTQVIGDWIDPDGDPFFLSSATTSGTDHLSYQPDGVVVFSDSGDGGLQKSVTLTMSDGRAEGNGSLAVTVKPQGQVPIVIEPWVALATAGETITISPMSHVRGGNGPLRLNAVPAKAGTTIVPSFDAGTFTFTSEVVGTHYVDITITDGQQTQTGLVRVDVSAPPSAGTRPITVPQTIFVSTLGSNTIDPTQTDIDPAGGVLVVTGLLDVPPNSGVEAEILDQHQVRVTLSKPLQGANVVFNYRISNGLADAVGTITVVEIPRPAQLQPPVATDDSVTVRVGDAIDIPVLANDQQPDGQPIQLLPRLAQPLPSGAGLLFVSGDRLSYLAPSTAGNYSAVYSIAGPDGQTAQARVSISVREVDPATNNPPVPQQVTARVLAGETVSIPIPLAGIDPDGDSVQLIGVGSNPEKGSVLSVANGSIVYQAGDYSSGTDSFSYTVVDGLGARATGTVRVGISARLGGARNPVANADSVEVRPGRTVSVQVLANDSDPDGSPLTVTAVAPNTPGTKATIVDKTIVDITPPKSPGTYSVIYTIQNEYGGTSSNFVTVKVDPNAPLAYPVVNDTTLSVTDVIGRDSVDVAVLDNVFFADGSVNSLGVALLQGYSGSAQVLADKKIRVQIGNKSQIIPFSVSHPDDDSVKSYGFIRVPGYDDALPQVNLKAPQLRVKSEQPLTIDLNQYVVALGGSRVHLTDTASVKATHANGDPLVVDDHTLKYTSADRYFGPASITFEVTDAGSAGDPSAHTAILTLAIDVQPRDNQPPSFIGGVVDFEPGQQKELDLVRLTNYPYPDVNELSYTVLAPDPPGFSYTLNGQRLELTASDGAQKGSTTSISIGVRDAVNNGLAGTIQLQVVPSTRPLAKPVPDTAVARRGQTTTVDVLSNDQANNPFPGTPLRVIDIRGIDGASLPDGVTVAPSADKSQVSVTVNGTAAPADVNIQYEVADATGDPDRYVWGNATVSIQDVPDPVTNFRVTEFGDRYLKLSWVPGQFNNSPITEYDVTMTTASSGAVLSTTACTTTVGCQITTPGNGPSNAVRFSVVAVNAIGPSSAQTAGPIWSDVIPPPPAGLTSRPLDHGLRVGWKKPADTGGGSPIEQYVVVVGGITQFVSVSSSDPVGTQYWINTTSGSIANGAAVGFSVSARNSAPNSLATWNESDGTGVPAGVPIVAGSPSATGSTTDGTTASVSWPGAFSDNGAGITDYYVALYTGSAPSCTVTGVESGSPVLSAPSGPGVQHLGGGASSTSYSGLSANQTYSITVYAYNGQGCTASPSVQVTPRAAPGTVTGITASGPASSGTGTWDYSIAGLAIGSGSTAYSGYQYRYVSGAEGSEHGYVTTGSALLTTDGSQYGNAVSVEVKACNAYPGGVVLCSADWSAPFSLGTPVDNSVPGGLTATSTGPLGGDWTWGSSPSGSYDSLQYSCDGGATWTDLAFGAGGSCHTLGVPQPADLQIRIQADGVSGGFVRSYSWTDFN</sequence>
<evidence type="ECO:0000256" key="2">
    <source>
        <dbReference type="ARBA" id="ARBA00023326"/>
    </source>
</evidence>
<dbReference type="Gene3D" id="2.60.40.3440">
    <property type="match status" value="1"/>
</dbReference>
<evidence type="ECO:0000259" key="5">
    <source>
        <dbReference type="PROSITE" id="PS50853"/>
    </source>
</evidence>
<evidence type="ECO:0000313" key="6">
    <source>
        <dbReference type="EMBL" id="MFC5501208.1"/>
    </source>
</evidence>
<gene>
    <name evidence="6" type="ORF">ACFPJ4_03025</name>
</gene>
<keyword evidence="4" id="KW-0472">Membrane</keyword>
<dbReference type="Gene3D" id="2.60.40.10">
    <property type="entry name" value="Immunoglobulins"/>
    <property type="match status" value="2"/>
</dbReference>
<name>A0ABW0NNL1_9MICO</name>
<keyword evidence="4" id="KW-0812">Transmembrane</keyword>
<keyword evidence="4" id="KW-1133">Transmembrane helix</keyword>
<feature type="region of interest" description="Disordered" evidence="3">
    <location>
        <begin position="372"/>
        <end position="394"/>
    </location>
</feature>